<protein>
    <submittedName>
        <fullName evidence="9">Undecaprenyl-diphosphatase</fullName>
    </submittedName>
</protein>
<organism evidence="9 10">
    <name type="scientific">Modicisalibacter ilicicola DSM 19980</name>
    <dbReference type="NCBI Taxonomy" id="1121942"/>
    <lineage>
        <taxon>Bacteria</taxon>
        <taxon>Pseudomonadati</taxon>
        <taxon>Pseudomonadota</taxon>
        <taxon>Gammaproteobacteria</taxon>
        <taxon>Oceanospirillales</taxon>
        <taxon>Halomonadaceae</taxon>
        <taxon>Modicisalibacter</taxon>
    </lineage>
</organism>
<dbReference type="OrthoDB" id="9780918at2"/>
<feature type="transmembrane region" description="Helical" evidence="7">
    <location>
        <begin position="362"/>
        <end position="382"/>
    </location>
</feature>
<keyword evidence="3" id="KW-1003">Cell membrane</keyword>
<dbReference type="InterPro" id="IPR032818">
    <property type="entry name" value="DedA-like"/>
</dbReference>
<dbReference type="GO" id="GO:0005886">
    <property type="term" value="C:plasma membrane"/>
    <property type="evidence" value="ECO:0007669"/>
    <property type="project" value="UniProtKB-SubCell"/>
</dbReference>
<feature type="transmembrane region" description="Helical" evidence="7">
    <location>
        <begin position="416"/>
        <end position="434"/>
    </location>
</feature>
<feature type="transmembrane region" description="Helical" evidence="7">
    <location>
        <begin position="238"/>
        <end position="261"/>
    </location>
</feature>
<proteinExistence type="inferred from homology"/>
<comment type="subcellular location">
    <subcellularLocation>
        <location evidence="1">Cell membrane</location>
        <topology evidence="1">Multi-pass membrane protein</topology>
    </subcellularLocation>
</comment>
<evidence type="ECO:0000256" key="6">
    <source>
        <dbReference type="ARBA" id="ARBA00023136"/>
    </source>
</evidence>
<dbReference type="SMART" id="SM00014">
    <property type="entry name" value="acidPPc"/>
    <property type="match status" value="1"/>
</dbReference>
<dbReference type="STRING" id="1121942.SAMN02745148_02697"/>
<dbReference type="Gene3D" id="1.20.144.10">
    <property type="entry name" value="Phosphatidic acid phosphatase type 2/haloperoxidase"/>
    <property type="match status" value="1"/>
</dbReference>
<evidence type="ECO:0000256" key="5">
    <source>
        <dbReference type="ARBA" id="ARBA00022989"/>
    </source>
</evidence>
<dbReference type="AlphaFoldDB" id="A0A1M5BUV6"/>
<evidence type="ECO:0000256" key="2">
    <source>
        <dbReference type="ARBA" id="ARBA00010792"/>
    </source>
</evidence>
<feature type="transmembrane region" description="Helical" evidence="7">
    <location>
        <begin position="389"/>
        <end position="410"/>
    </location>
</feature>
<keyword evidence="5 7" id="KW-1133">Transmembrane helix</keyword>
<dbReference type="EMBL" id="FQUJ01000012">
    <property type="protein sequence ID" value="SHF46343.1"/>
    <property type="molecule type" value="Genomic_DNA"/>
</dbReference>
<dbReference type="Pfam" id="PF01569">
    <property type="entry name" value="PAP2"/>
    <property type="match status" value="1"/>
</dbReference>
<keyword evidence="10" id="KW-1185">Reference proteome</keyword>
<sequence>MNATQWLQTLTPSPEWLLLFIAAISLVESLALIGLIVPGVVLLTAAASLAGHYDVPVFLVLTCAFLGAVIGDGLSFMLGHTQRQRIPSLWPFRQHPEWLARGARFFKRYGVLSVLVGRFVGPVRPVVPMIAGMMRMPRSHFLWSNLGSALLWAPAYLLPGYLLGKTWQQLLVMPPGSEGWLILLALAILALALMFSLLRHQLAREGRLYRGLAYLALGRPWWRWLWHALRSSRPSGEFPLASLTLLFVSLPALSGWTLWVLEQDGPLPMDQHLQSLVDALAGPMLIQIAAWMAEAGDTLGVIALVLPWALWLLFRHQHAVLLHLLGGLGGIALGNTLFKHLAGRVRPETPDYLVGSFSYPSAHTSTAVVLYGLAAAFVAETLPSRHRALAYWAAILICVPMALSRLVIGVHWLSDLIGGALLGLVACALVRVSYHRFAIRTLQKPPWITLSLSMLALLAARILWLPPV</sequence>
<feature type="transmembrane region" description="Helical" evidence="7">
    <location>
        <begin position="446"/>
        <end position="464"/>
    </location>
</feature>
<evidence type="ECO:0000256" key="4">
    <source>
        <dbReference type="ARBA" id="ARBA00022692"/>
    </source>
</evidence>
<dbReference type="InterPro" id="IPR036938">
    <property type="entry name" value="PAP2/HPO_sf"/>
</dbReference>
<dbReference type="CDD" id="cd03392">
    <property type="entry name" value="PAP2_like_2"/>
    <property type="match status" value="1"/>
</dbReference>
<dbReference type="SUPFAM" id="SSF48317">
    <property type="entry name" value="Acid phosphatase/Vanadium-dependent haloperoxidase"/>
    <property type="match status" value="1"/>
</dbReference>
<feature type="transmembrane region" description="Helical" evidence="7">
    <location>
        <begin position="179"/>
        <end position="197"/>
    </location>
</feature>
<evidence type="ECO:0000256" key="7">
    <source>
        <dbReference type="SAM" id="Phobius"/>
    </source>
</evidence>
<dbReference type="InterPro" id="IPR000326">
    <property type="entry name" value="PAP2/HPO"/>
</dbReference>
<accession>A0A1M5BUV6</accession>
<evidence type="ECO:0000313" key="10">
    <source>
        <dbReference type="Proteomes" id="UP000184346"/>
    </source>
</evidence>
<feature type="transmembrane region" description="Helical" evidence="7">
    <location>
        <begin position="55"/>
        <end position="78"/>
    </location>
</feature>
<keyword evidence="6 7" id="KW-0472">Membrane</keyword>
<dbReference type="InterPro" id="IPR032816">
    <property type="entry name" value="VTT_dom"/>
</dbReference>
<dbReference type="PANTHER" id="PTHR30353">
    <property type="entry name" value="INNER MEMBRANE PROTEIN DEDA-RELATED"/>
    <property type="match status" value="1"/>
</dbReference>
<evidence type="ECO:0000259" key="8">
    <source>
        <dbReference type="SMART" id="SM00014"/>
    </source>
</evidence>
<gene>
    <name evidence="9" type="ORF">SAMN02745148_02697</name>
</gene>
<feature type="transmembrane region" description="Helical" evidence="7">
    <location>
        <begin position="16"/>
        <end position="43"/>
    </location>
</feature>
<reference evidence="9 10" key="1">
    <citation type="submission" date="2016-11" db="EMBL/GenBank/DDBJ databases">
        <authorList>
            <person name="Jaros S."/>
            <person name="Januszkiewicz K."/>
            <person name="Wedrychowicz H."/>
        </authorList>
    </citation>
    <scope>NUCLEOTIDE SEQUENCE [LARGE SCALE GENOMIC DNA]</scope>
    <source>
        <strain evidence="9 10">DSM 19980</strain>
    </source>
</reference>
<dbReference type="Pfam" id="PF09335">
    <property type="entry name" value="VTT_dom"/>
    <property type="match status" value="1"/>
</dbReference>
<feature type="transmembrane region" description="Helical" evidence="7">
    <location>
        <begin position="321"/>
        <end position="342"/>
    </location>
</feature>
<feature type="domain" description="Phosphatidic acid phosphatase type 2/haloperoxidase" evidence="8">
    <location>
        <begin position="320"/>
        <end position="431"/>
    </location>
</feature>
<dbReference type="RefSeq" id="WP_072823739.1">
    <property type="nucleotide sequence ID" value="NZ_FQUJ01000012.1"/>
</dbReference>
<evidence type="ECO:0000256" key="3">
    <source>
        <dbReference type="ARBA" id="ARBA00022475"/>
    </source>
</evidence>
<feature type="transmembrane region" description="Helical" evidence="7">
    <location>
        <begin position="298"/>
        <end position="314"/>
    </location>
</feature>
<evidence type="ECO:0000313" key="9">
    <source>
        <dbReference type="EMBL" id="SHF46343.1"/>
    </source>
</evidence>
<dbReference type="Proteomes" id="UP000184346">
    <property type="component" value="Unassembled WGS sequence"/>
</dbReference>
<dbReference type="PANTHER" id="PTHR30353:SF15">
    <property type="entry name" value="INNER MEMBRANE PROTEIN YABI"/>
    <property type="match status" value="1"/>
</dbReference>
<comment type="similarity">
    <text evidence="2">Belongs to the DedA family.</text>
</comment>
<evidence type="ECO:0000256" key="1">
    <source>
        <dbReference type="ARBA" id="ARBA00004651"/>
    </source>
</evidence>
<name>A0A1M5BUV6_9GAMM</name>
<feature type="transmembrane region" description="Helical" evidence="7">
    <location>
        <begin position="141"/>
        <end position="159"/>
    </location>
</feature>
<keyword evidence="4 7" id="KW-0812">Transmembrane</keyword>